<sequence length="256" mass="27013">MTSESSLMLLPTLFSLKGKTIVVTGAARGLGLAQSLALIEAGATVHALDLLPSSTLLSPPPGYNYHSINILSPSLGPLINSLGPIHGCIAAAGINQETPALSYTEEDFSRMMAVNVTGVFMTCQAVARVMVKYGTRGSMVVIASMSGSIANRGLICSAYNASKGAVKQLAKNLASEWGPEHGIRVNSISPGYIVTDMVEQLLATKPERRQEWADQNMLKRLSKPEEFSGAAVFLLSEASSFMTGADLVIDGGHSAW</sequence>
<dbReference type="GO" id="GO:0016616">
    <property type="term" value="F:oxidoreductase activity, acting on the CH-OH group of donors, NAD or NADP as acceptor"/>
    <property type="evidence" value="ECO:0007669"/>
    <property type="project" value="UniProtKB-ARBA"/>
</dbReference>
<dbReference type="AlphaFoldDB" id="U4LBH1"/>
<dbReference type="OMA" id="GYIMTAM"/>
<reference evidence="4 5" key="1">
    <citation type="journal article" date="2013" name="PLoS Genet.">
        <title>The genome and development-dependent transcriptomes of Pyronema confluens: a window into fungal evolution.</title>
        <authorList>
            <person name="Traeger S."/>
            <person name="Altegoer F."/>
            <person name="Freitag M."/>
            <person name="Gabaldon T."/>
            <person name="Kempken F."/>
            <person name="Kumar A."/>
            <person name="Marcet-Houben M."/>
            <person name="Poggeler S."/>
            <person name="Stajich J.E."/>
            <person name="Nowrousian M."/>
        </authorList>
    </citation>
    <scope>NUCLEOTIDE SEQUENCE [LARGE SCALE GENOMIC DNA]</scope>
    <source>
        <strain evidence="5">CBS 100304</strain>
        <tissue evidence="4">Vegetative mycelium</tissue>
    </source>
</reference>
<dbReference type="InterPro" id="IPR002347">
    <property type="entry name" value="SDR_fam"/>
</dbReference>
<dbReference type="GO" id="GO:0050664">
    <property type="term" value="F:oxidoreductase activity, acting on NAD(P)H, oxygen as acceptor"/>
    <property type="evidence" value="ECO:0007669"/>
    <property type="project" value="TreeGrafter"/>
</dbReference>
<comment type="similarity">
    <text evidence="1">Belongs to the short-chain dehydrogenases/reductases (SDR) family.</text>
</comment>
<keyword evidence="2" id="KW-0521">NADP</keyword>
<dbReference type="InterPro" id="IPR020904">
    <property type="entry name" value="Sc_DH/Rdtase_CS"/>
</dbReference>
<dbReference type="SUPFAM" id="SSF51735">
    <property type="entry name" value="NAD(P)-binding Rossmann-fold domains"/>
    <property type="match status" value="1"/>
</dbReference>
<accession>U4LBH1</accession>
<dbReference type="Pfam" id="PF13561">
    <property type="entry name" value="adh_short_C2"/>
    <property type="match status" value="1"/>
</dbReference>
<keyword evidence="3" id="KW-0560">Oxidoreductase</keyword>
<dbReference type="FunFam" id="3.40.50.720:FF:000084">
    <property type="entry name" value="Short-chain dehydrogenase reductase"/>
    <property type="match status" value="1"/>
</dbReference>
<gene>
    <name evidence="4" type="ORF">PCON_02415</name>
</gene>
<dbReference type="InterPro" id="IPR036291">
    <property type="entry name" value="NAD(P)-bd_dom_sf"/>
</dbReference>
<organism evidence="4 5">
    <name type="scientific">Pyronema omphalodes (strain CBS 100304)</name>
    <name type="common">Pyronema confluens</name>
    <dbReference type="NCBI Taxonomy" id="1076935"/>
    <lineage>
        <taxon>Eukaryota</taxon>
        <taxon>Fungi</taxon>
        <taxon>Dikarya</taxon>
        <taxon>Ascomycota</taxon>
        <taxon>Pezizomycotina</taxon>
        <taxon>Pezizomycetes</taxon>
        <taxon>Pezizales</taxon>
        <taxon>Pyronemataceae</taxon>
        <taxon>Pyronema</taxon>
    </lineage>
</organism>
<dbReference type="eggNOG" id="KOG0725">
    <property type="taxonomic scope" value="Eukaryota"/>
</dbReference>
<dbReference type="EMBL" id="HF936265">
    <property type="protein sequence ID" value="CCX15956.1"/>
    <property type="molecule type" value="Genomic_DNA"/>
</dbReference>
<dbReference type="PROSITE" id="PS00061">
    <property type="entry name" value="ADH_SHORT"/>
    <property type="match status" value="1"/>
</dbReference>
<keyword evidence="5" id="KW-1185">Reference proteome</keyword>
<evidence type="ECO:0000256" key="3">
    <source>
        <dbReference type="ARBA" id="ARBA00023002"/>
    </source>
</evidence>
<dbReference type="PANTHER" id="PTHR43008">
    <property type="entry name" value="BENZIL REDUCTASE"/>
    <property type="match status" value="1"/>
</dbReference>
<dbReference type="Gene3D" id="3.40.50.720">
    <property type="entry name" value="NAD(P)-binding Rossmann-like Domain"/>
    <property type="match status" value="2"/>
</dbReference>
<dbReference type="STRING" id="1076935.U4LBH1"/>
<evidence type="ECO:0000313" key="5">
    <source>
        <dbReference type="Proteomes" id="UP000018144"/>
    </source>
</evidence>
<proteinExistence type="inferred from homology"/>
<evidence type="ECO:0000256" key="1">
    <source>
        <dbReference type="ARBA" id="ARBA00006484"/>
    </source>
</evidence>
<protein>
    <submittedName>
        <fullName evidence="4">Similar to Probable NADP-dependent mannitol dehydrogenase acc. no. O00058</fullName>
    </submittedName>
</protein>
<dbReference type="OrthoDB" id="1669814at2759"/>
<name>U4LBH1_PYROM</name>
<dbReference type="PANTHER" id="PTHR43008:SF4">
    <property type="entry name" value="CHAIN DEHYDROGENASE, PUTATIVE (AFU_ORTHOLOGUE AFUA_4G08710)-RELATED"/>
    <property type="match status" value="1"/>
</dbReference>
<dbReference type="Proteomes" id="UP000018144">
    <property type="component" value="Unassembled WGS sequence"/>
</dbReference>
<dbReference type="PRINTS" id="PR00081">
    <property type="entry name" value="GDHRDH"/>
</dbReference>
<evidence type="ECO:0000313" key="4">
    <source>
        <dbReference type="EMBL" id="CCX15956.1"/>
    </source>
</evidence>
<evidence type="ECO:0000256" key="2">
    <source>
        <dbReference type="ARBA" id="ARBA00022857"/>
    </source>
</evidence>